<dbReference type="KEGG" id="rhoz:GXP67_07810"/>
<proteinExistence type="predicted"/>
<name>A0A6C0GF70_9BACT</name>
<keyword evidence="2" id="KW-0808">Transferase</keyword>
<dbReference type="Gene3D" id="3.40.630.30">
    <property type="match status" value="1"/>
</dbReference>
<evidence type="ECO:0000313" key="2">
    <source>
        <dbReference type="EMBL" id="QHT66567.1"/>
    </source>
</evidence>
<dbReference type="Pfam" id="PF13480">
    <property type="entry name" value="Acetyltransf_6"/>
    <property type="match status" value="1"/>
</dbReference>
<accession>A0A6C0GF70</accession>
<reference evidence="2 3" key="1">
    <citation type="submission" date="2020-01" db="EMBL/GenBank/DDBJ databases">
        <authorList>
            <person name="Kim M.K."/>
        </authorList>
    </citation>
    <scope>NUCLEOTIDE SEQUENCE [LARGE SCALE GENOMIC DNA]</scope>
    <source>
        <strain evidence="2 3">172606-1</strain>
    </source>
</reference>
<dbReference type="InterPro" id="IPR038740">
    <property type="entry name" value="BioF2-like_GNAT_dom"/>
</dbReference>
<dbReference type="Proteomes" id="UP000480178">
    <property type="component" value="Chromosome"/>
</dbReference>
<organism evidence="2 3">
    <name type="scientific">Rhodocytophaga rosea</name>
    <dbReference type="NCBI Taxonomy" id="2704465"/>
    <lineage>
        <taxon>Bacteria</taxon>
        <taxon>Pseudomonadati</taxon>
        <taxon>Bacteroidota</taxon>
        <taxon>Cytophagia</taxon>
        <taxon>Cytophagales</taxon>
        <taxon>Rhodocytophagaceae</taxon>
        <taxon>Rhodocytophaga</taxon>
    </lineage>
</organism>
<protein>
    <submittedName>
        <fullName evidence="2">GNAT family N-acetyltransferase</fullName>
    </submittedName>
</protein>
<keyword evidence="3" id="KW-1185">Reference proteome</keyword>
<dbReference type="EMBL" id="CP048222">
    <property type="protein sequence ID" value="QHT66567.1"/>
    <property type="molecule type" value="Genomic_DNA"/>
</dbReference>
<dbReference type="SUPFAM" id="SSF55729">
    <property type="entry name" value="Acyl-CoA N-acyltransferases (Nat)"/>
    <property type="match status" value="1"/>
</dbReference>
<dbReference type="InterPro" id="IPR016181">
    <property type="entry name" value="Acyl_CoA_acyltransferase"/>
</dbReference>
<dbReference type="AlphaFoldDB" id="A0A6C0GF70"/>
<dbReference type="RefSeq" id="WP_162442621.1">
    <property type="nucleotide sequence ID" value="NZ_CP048222.1"/>
</dbReference>
<evidence type="ECO:0000259" key="1">
    <source>
        <dbReference type="Pfam" id="PF13480"/>
    </source>
</evidence>
<dbReference type="GO" id="GO:0016740">
    <property type="term" value="F:transferase activity"/>
    <property type="evidence" value="ECO:0007669"/>
    <property type="project" value="UniProtKB-KW"/>
</dbReference>
<gene>
    <name evidence="2" type="ORF">GXP67_07810</name>
</gene>
<feature type="domain" description="BioF2-like acetyltransferase" evidence="1">
    <location>
        <begin position="163"/>
        <end position="288"/>
    </location>
</feature>
<evidence type="ECO:0000313" key="3">
    <source>
        <dbReference type="Proteomes" id="UP000480178"/>
    </source>
</evidence>
<sequence>MIEPDAEAWYDILINPPQDINCAFPAYLFNEPIHLRQQPCQRFTTFYLFHKRRKRAEARFSFFVQDGKAVSPCRATFGSIEIHPSLPQQALDFFIQTINQYAVNRGVTEIHIKSYPFCYAPEPATHLTASLTREGYQISLTELNYHIPITLTPFESLLHASEKRRLKKCIGHGFVFAEELDPDLSAIYQMVKDTRLKGGFPISLSYTDFEQLFLRFPGIYQVFTVKDSNRIIALTVTVRINQDILYNFYPADDPEYRHFSPAVLLMKGVYEHGQEQQYSILDLGIATDQGEPNYGLIRFKRFIGGKSSLKLSFIKQIATP</sequence>